<feature type="domain" description="Pyruvate carboxyltransferase" evidence="10">
    <location>
        <begin position="12"/>
        <end position="280"/>
    </location>
</feature>
<gene>
    <name evidence="11" type="ordered locus">TREAZ_3223</name>
</gene>
<evidence type="ECO:0000256" key="4">
    <source>
        <dbReference type="ARBA" id="ARBA00022430"/>
    </source>
</evidence>
<dbReference type="EC" id="2.3.3.13" evidence="3"/>
<keyword evidence="6 9" id="KW-0808">Transferase</keyword>
<dbReference type="Pfam" id="PF00682">
    <property type="entry name" value="HMGL-like"/>
    <property type="match status" value="1"/>
</dbReference>
<dbReference type="FunFam" id="3.20.20.70:FF:000010">
    <property type="entry name" value="2-isopropylmalate synthase"/>
    <property type="match status" value="1"/>
</dbReference>
<sequence>MRSDIQHSLSRVSILDTTLRDGDQAAGFAFSADAKLKIGRALAAVGVDIIETGFPLSSPADLEACRLLALDLSASGFRGLTAVMCRGRRFDIQESAKVFKGEVPGLLHISLPVSKIHIEAKLGKTEAEVLDMAREAVSYAAGLCAKVELGAEDASRADRNFLADYCAAAIEAGASIVNIADTLGSFCPKEIHDLVSFLLEKTPAFRDGKAVLSVHCHNDLGLACANTLEAIEAGCGQVEVSVSGIGERAGNAALEEIAANLAARPEHYQVSTNLLVEKIPPLVSMAAEISGTSGSLMKPLSGWNVRAHGSGIHQQGLSRSTETYSPQAAIGFTMVPERIVLSRHSGRAGVDLFCRRYCGFELDEETISRVTAHIKSSHFFEEGSAGISEFLCLLADIHKLPGTYEGPLIVDSWSEHTGADNEGNIRAQFEASLKIYGSNKTVQKISGSGDTAISAAFGALCKLGTLELKTVSLNGAGNRVRLYAEILADSRIYSAEHSGSEPSLLLFRCGLDALNAETLRS</sequence>
<proteinExistence type="inferred from homology"/>
<keyword evidence="7" id="KW-0464">Manganese</keyword>
<dbReference type="GO" id="GO:0009098">
    <property type="term" value="P:L-leucine biosynthetic process"/>
    <property type="evidence" value="ECO:0007669"/>
    <property type="project" value="UniProtKB-KW"/>
</dbReference>
<accession>F5Y995</accession>
<dbReference type="Pfam" id="PF22617">
    <property type="entry name" value="HCS_D2"/>
    <property type="match status" value="1"/>
</dbReference>
<dbReference type="PANTHER" id="PTHR10277:SF9">
    <property type="entry name" value="2-ISOPROPYLMALATE SYNTHASE 1, CHLOROPLASTIC-RELATED"/>
    <property type="match status" value="1"/>
</dbReference>
<evidence type="ECO:0000259" key="10">
    <source>
        <dbReference type="PROSITE" id="PS50991"/>
    </source>
</evidence>
<evidence type="ECO:0000313" key="11">
    <source>
        <dbReference type="EMBL" id="AEF81138.1"/>
    </source>
</evidence>
<reference evidence="11 12" key="2">
    <citation type="journal article" date="2011" name="ISME J.">
        <title>RNA-seq reveals cooperative metabolic interactions between two termite-gut spirochete species in co-culture.</title>
        <authorList>
            <person name="Rosenthal A.Z."/>
            <person name="Matson E.G."/>
            <person name="Eldar A."/>
            <person name="Leadbetter J.R."/>
        </authorList>
    </citation>
    <scope>NUCLEOTIDE SEQUENCE [LARGE SCALE GENOMIC DNA]</scope>
    <source>
        <strain evidence="12">ATCC BAA-888 / DSM 13862 / ZAS-9</strain>
    </source>
</reference>
<keyword evidence="4" id="KW-0432">Leucine biosynthesis</keyword>
<reference evidence="12" key="1">
    <citation type="submission" date="2009-12" db="EMBL/GenBank/DDBJ databases">
        <title>Complete sequence of Treponema azotonutricium strain ZAS-9.</title>
        <authorList>
            <person name="Tetu S.G."/>
            <person name="Matson E."/>
            <person name="Ren Q."/>
            <person name="Seshadri R."/>
            <person name="Elbourne L."/>
            <person name="Hassan K.A."/>
            <person name="Durkin A."/>
            <person name="Radune D."/>
            <person name="Mohamoud Y."/>
            <person name="Shay R."/>
            <person name="Jin S."/>
            <person name="Zhang X."/>
            <person name="Lucey K."/>
            <person name="Ballor N.R."/>
            <person name="Ottesen E."/>
            <person name="Rosenthal R."/>
            <person name="Allen A."/>
            <person name="Leadbetter J.R."/>
            <person name="Paulsen I.T."/>
        </authorList>
    </citation>
    <scope>NUCLEOTIDE SEQUENCE [LARGE SCALE GENOMIC DNA]</scope>
    <source>
        <strain evidence="12">ATCC BAA-888 / DSM 13862 / ZAS-9</strain>
    </source>
</reference>
<evidence type="ECO:0000313" key="12">
    <source>
        <dbReference type="Proteomes" id="UP000009222"/>
    </source>
</evidence>
<dbReference type="HOGENOM" id="CLU_522667_0_0_12"/>
<dbReference type="AlphaFoldDB" id="F5Y995"/>
<dbReference type="RefSeq" id="WP_015712337.1">
    <property type="nucleotide sequence ID" value="NC_015577.1"/>
</dbReference>
<dbReference type="Gene3D" id="3.20.20.70">
    <property type="entry name" value="Aldolase class I"/>
    <property type="match status" value="1"/>
</dbReference>
<dbReference type="PROSITE" id="PS00816">
    <property type="entry name" value="AIPM_HOMOCIT_SYNTH_2"/>
    <property type="match status" value="1"/>
</dbReference>
<dbReference type="SUPFAM" id="SSF51569">
    <property type="entry name" value="Aldolase"/>
    <property type="match status" value="1"/>
</dbReference>
<dbReference type="InterPro" id="IPR054691">
    <property type="entry name" value="LeuA/HCS_post-cat"/>
</dbReference>
<dbReference type="InterPro" id="IPR013785">
    <property type="entry name" value="Aldolase_TIM"/>
</dbReference>
<dbReference type="eggNOG" id="COG0119">
    <property type="taxonomic scope" value="Bacteria"/>
</dbReference>
<dbReference type="PROSITE" id="PS00815">
    <property type="entry name" value="AIPM_HOMOCIT_SYNTH_1"/>
    <property type="match status" value="1"/>
</dbReference>
<comment type="similarity">
    <text evidence="2">Belongs to the alpha-IPM synthase/homocitrate synthase family. LeuA type 1 subfamily.</text>
</comment>
<protein>
    <recommendedName>
        <fullName evidence="3">2-isopropylmalate synthase</fullName>
        <ecNumber evidence="3">2.3.3.13</ecNumber>
    </recommendedName>
</protein>
<dbReference type="GO" id="GO:0003852">
    <property type="term" value="F:2-isopropylmalate synthase activity"/>
    <property type="evidence" value="ECO:0007669"/>
    <property type="project" value="UniProtKB-EC"/>
</dbReference>
<dbReference type="InParanoid" id="F5Y995"/>
<dbReference type="InterPro" id="IPR000891">
    <property type="entry name" value="PYR_CT"/>
</dbReference>
<dbReference type="PROSITE" id="PS50991">
    <property type="entry name" value="PYR_CT"/>
    <property type="match status" value="1"/>
</dbReference>
<evidence type="ECO:0000256" key="9">
    <source>
        <dbReference type="RuleBase" id="RU003523"/>
    </source>
</evidence>
<evidence type="ECO:0000256" key="6">
    <source>
        <dbReference type="ARBA" id="ARBA00022679"/>
    </source>
</evidence>
<evidence type="ECO:0000256" key="1">
    <source>
        <dbReference type="ARBA" id="ARBA00004689"/>
    </source>
</evidence>
<evidence type="ECO:0000256" key="3">
    <source>
        <dbReference type="ARBA" id="ARBA00012973"/>
    </source>
</evidence>
<dbReference type="PANTHER" id="PTHR10277">
    <property type="entry name" value="HOMOCITRATE SYNTHASE-RELATED"/>
    <property type="match status" value="1"/>
</dbReference>
<organism evidence="11 12">
    <name type="scientific">Leadbettera azotonutricia (strain ATCC BAA-888 / DSM 13862 / ZAS-9)</name>
    <name type="common">Treponema azotonutricium</name>
    <dbReference type="NCBI Taxonomy" id="545695"/>
    <lineage>
        <taxon>Bacteria</taxon>
        <taxon>Pseudomonadati</taxon>
        <taxon>Spirochaetota</taxon>
        <taxon>Spirochaetia</taxon>
        <taxon>Spirochaetales</taxon>
        <taxon>Breznakiellaceae</taxon>
        <taxon>Leadbettera</taxon>
    </lineage>
</organism>
<keyword evidence="5" id="KW-0028">Amino-acid biosynthesis</keyword>
<keyword evidence="8" id="KW-0100">Branched-chain amino acid biosynthesis</keyword>
<comment type="pathway">
    <text evidence="1">Amino-acid biosynthesis; L-leucine biosynthesis; L-leucine from 3-methyl-2-oxobutanoate: step 1/4.</text>
</comment>
<dbReference type="EMBL" id="CP001841">
    <property type="protein sequence ID" value="AEF81138.1"/>
    <property type="molecule type" value="Genomic_DNA"/>
</dbReference>
<evidence type="ECO:0000256" key="8">
    <source>
        <dbReference type="ARBA" id="ARBA00023304"/>
    </source>
</evidence>
<evidence type="ECO:0000256" key="7">
    <source>
        <dbReference type="ARBA" id="ARBA00023211"/>
    </source>
</evidence>
<dbReference type="KEGG" id="taz:TREAZ_3223"/>
<keyword evidence="11" id="KW-0012">Acyltransferase</keyword>
<keyword evidence="12" id="KW-1185">Reference proteome</keyword>
<dbReference type="Gene3D" id="1.10.238.260">
    <property type="match status" value="1"/>
</dbReference>
<name>F5Y995_LEAAZ</name>
<dbReference type="OrthoDB" id="9804858at2"/>
<evidence type="ECO:0000256" key="5">
    <source>
        <dbReference type="ARBA" id="ARBA00022605"/>
    </source>
</evidence>
<dbReference type="InterPro" id="IPR050073">
    <property type="entry name" value="2-IPM_HCS-like"/>
</dbReference>
<dbReference type="STRING" id="545695.TREAZ_3223"/>
<evidence type="ECO:0000256" key="2">
    <source>
        <dbReference type="ARBA" id="ARBA00009396"/>
    </source>
</evidence>
<dbReference type="InterPro" id="IPR002034">
    <property type="entry name" value="AIPM/Hcit_synth_CS"/>
</dbReference>
<dbReference type="Proteomes" id="UP000009222">
    <property type="component" value="Chromosome"/>
</dbReference>